<accession>A0A1Y6CMT6</accession>
<sequence length="176" mass="18707">MYVQRDPAGAIAAAYARPSAEAAEHLAGDDAELRRFLDRSPAPAEAAAREIGRLRDRRIAKGFVFDFGGGDLAKVDTRDADDRASLDCLYAKALRLDGQGVADAVIPFRDGANTTRQLTPQQTIALGDAALDHVAAQYEWSWPLKDAVRVAGATQAAIDAILDQARGEAAAFIAGE</sequence>
<dbReference type="Pfam" id="PF14301">
    <property type="entry name" value="DUF4376"/>
    <property type="match status" value="1"/>
</dbReference>
<proteinExistence type="predicted"/>
<dbReference type="InterPro" id="IPR025484">
    <property type="entry name" value="DUF4376"/>
</dbReference>
<reference evidence="2 3" key="1">
    <citation type="submission" date="2017-04" db="EMBL/GenBank/DDBJ databases">
        <authorList>
            <person name="Afonso C.L."/>
            <person name="Miller P.J."/>
            <person name="Scott M.A."/>
            <person name="Spackman E."/>
            <person name="Goraichik I."/>
            <person name="Dimitrov K.M."/>
            <person name="Suarez D.L."/>
            <person name="Swayne D.E."/>
        </authorList>
    </citation>
    <scope>NUCLEOTIDE SEQUENCE [LARGE SCALE GENOMIC DNA]</scope>
    <source>
        <strain evidence="2 3">USBA 355</strain>
    </source>
</reference>
<organism evidence="2 3">
    <name type="scientific">Tistlia consotensis USBA 355</name>
    <dbReference type="NCBI Taxonomy" id="560819"/>
    <lineage>
        <taxon>Bacteria</taxon>
        <taxon>Pseudomonadati</taxon>
        <taxon>Pseudomonadota</taxon>
        <taxon>Alphaproteobacteria</taxon>
        <taxon>Rhodospirillales</taxon>
        <taxon>Rhodovibrionaceae</taxon>
        <taxon>Tistlia</taxon>
    </lineage>
</organism>
<dbReference type="RefSeq" id="WP_085126033.1">
    <property type="nucleotide sequence ID" value="NZ_FWZX01000037.1"/>
</dbReference>
<dbReference type="STRING" id="560819.SAMN05428998_13711"/>
<feature type="domain" description="DUF4376" evidence="1">
    <location>
        <begin position="45"/>
        <end position="161"/>
    </location>
</feature>
<dbReference type="AlphaFoldDB" id="A0A1Y6CMT6"/>
<gene>
    <name evidence="2" type="ORF">SAMN05428998_13711</name>
</gene>
<keyword evidence="3" id="KW-1185">Reference proteome</keyword>
<evidence type="ECO:0000313" key="2">
    <source>
        <dbReference type="EMBL" id="SMF77513.1"/>
    </source>
</evidence>
<dbReference type="EMBL" id="FWZX01000037">
    <property type="protein sequence ID" value="SMF77513.1"/>
    <property type="molecule type" value="Genomic_DNA"/>
</dbReference>
<evidence type="ECO:0000313" key="3">
    <source>
        <dbReference type="Proteomes" id="UP000192917"/>
    </source>
</evidence>
<dbReference type="Proteomes" id="UP000192917">
    <property type="component" value="Unassembled WGS sequence"/>
</dbReference>
<protein>
    <recommendedName>
        <fullName evidence="1">DUF4376 domain-containing protein</fullName>
    </recommendedName>
</protein>
<evidence type="ECO:0000259" key="1">
    <source>
        <dbReference type="Pfam" id="PF14301"/>
    </source>
</evidence>
<name>A0A1Y6CMT6_9PROT</name>